<evidence type="ECO:0000313" key="3">
    <source>
        <dbReference type="Proteomes" id="UP001356427"/>
    </source>
</evidence>
<feature type="compositionally biased region" description="Pro residues" evidence="1">
    <location>
        <begin position="76"/>
        <end position="85"/>
    </location>
</feature>
<dbReference type="EMBL" id="JAGTTL010000027">
    <property type="protein sequence ID" value="KAK6300498.1"/>
    <property type="molecule type" value="Genomic_DNA"/>
</dbReference>
<protein>
    <submittedName>
        <fullName evidence="2">Uncharacterized protein</fullName>
    </submittedName>
</protein>
<name>A0AAN8QK58_9TELE</name>
<gene>
    <name evidence="2" type="ORF">J4Q44_G00285960</name>
</gene>
<accession>A0AAN8QK58</accession>
<keyword evidence="3" id="KW-1185">Reference proteome</keyword>
<dbReference type="Proteomes" id="UP001356427">
    <property type="component" value="Unassembled WGS sequence"/>
</dbReference>
<organism evidence="2 3">
    <name type="scientific">Coregonus suidteri</name>
    <dbReference type="NCBI Taxonomy" id="861788"/>
    <lineage>
        <taxon>Eukaryota</taxon>
        <taxon>Metazoa</taxon>
        <taxon>Chordata</taxon>
        <taxon>Craniata</taxon>
        <taxon>Vertebrata</taxon>
        <taxon>Euteleostomi</taxon>
        <taxon>Actinopterygii</taxon>
        <taxon>Neopterygii</taxon>
        <taxon>Teleostei</taxon>
        <taxon>Protacanthopterygii</taxon>
        <taxon>Salmoniformes</taxon>
        <taxon>Salmonidae</taxon>
        <taxon>Coregoninae</taxon>
        <taxon>Coregonus</taxon>
    </lineage>
</organism>
<evidence type="ECO:0000313" key="2">
    <source>
        <dbReference type="EMBL" id="KAK6300498.1"/>
    </source>
</evidence>
<comment type="caution">
    <text evidence="2">The sequence shown here is derived from an EMBL/GenBank/DDBJ whole genome shotgun (WGS) entry which is preliminary data.</text>
</comment>
<reference evidence="2 3" key="1">
    <citation type="submission" date="2021-04" db="EMBL/GenBank/DDBJ databases">
        <authorList>
            <person name="De Guttry C."/>
            <person name="Zahm M."/>
            <person name="Klopp C."/>
            <person name="Cabau C."/>
            <person name="Louis A."/>
            <person name="Berthelot C."/>
            <person name="Parey E."/>
            <person name="Roest Crollius H."/>
            <person name="Montfort J."/>
            <person name="Robinson-Rechavi M."/>
            <person name="Bucao C."/>
            <person name="Bouchez O."/>
            <person name="Gislard M."/>
            <person name="Lluch J."/>
            <person name="Milhes M."/>
            <person name="Lampietro C."/>
            <person name="Lopez Roques C."/>
            <person name="Donnadieu C."/>
            <person name="Braasch I."/>
            <person name="Desvignes T."/>
            <person name="Postlethwait J."/>
            <person name="Bobe J."/>
            <person name="Wedekind C."/>
            <person name="Guiguen Y."/>
        </authorList>
    </citation>
    <scope>NUCLEOTIDE SEQUENCE [LARGE SCALE GENOMIC DNA]</scope>
    <source>
        <strain evidence="2">Cs_M1</strain>
        <tissue evidence="2">Blood</tissue>
    </source>
</reference>
<feature type="region of interest" description="Disordered" evidence="1">
    <location>
        <begin position="68"/>
        <end position="89"/>
    </location>
</feature>
<proteinExistence type="predicted"/>
<evidence type="ECO:0000256" key="1">
    <source>
        <dbReference type="SAM" id="MobiDB-lite"/>
    </source>
</evidence>
<sequence>MPQTANNPLGLCIGAKTIPERKQIYSCTGATDPVPERKLMYSGSGILDPVPEHRYRQAYPSRYRWKWRKKSKKNPLPLPPAPPLPQYEEENWEEEIGIVETYGFAPYGPEDVDSVALQGLTLNQTPCPPHPQTAADYSPATHHQAPVKWVRHINRIMEEQFVDAVD</sequence>
<dbReference type="AlphaFoldDB" id="A0AAN8QK58"/>